<sequence length="190" mass="22803">MIRIVKLSDIPQLLRIYSYYVLHTAITFEYEVPSEKEFENRIQNILKRYPYLVYEENNTIKGYAYASVFKGRKAYDWSVETTIYVDPDCKGKGIGKKLYIELEKYLKKQNILNVNACISYIEKEDEYLNLNSVHFHEHMGYSMVGQFHQCGYKFDRWYSMVWMEKFLGNHKIPVQEVIPFLEVFEKEKNL</sequence>
<feature type="domain" description="N-acetyltransferase" evidence="3">
    <location>
        <begin position="1"/>
        <end position="168"/>
    </location>
</feature>
<dbReference type="Pfam" id="PF13420">
    <property type="entry name" value="Acetyltransf_4"/>
    <property type="match status" value="1"/>
</dbReference>
<dbReference type="GO" id="GO:0016747">
    <property type="term" value="F:acyltransferase activity, transferring groups other than amino-acyl groups"/>
    <property type="evidence" value="ECO:0007669"/>
    <property type="project" value="InterPro"/>
</dbReference>
<keyword evidence="5" id="KW-1185">Reference proteome</keyword>
<dbReference type="PANTHER" id="PTHR43072:SF23">
    <property type="entry name" value="UPF0039 PROTEIN C11D3.02C"/>
    <property type="match status" value="1"/>
</dbReference>
<proteinExistence type="predicted"/>
<keyword evidence="1 4" id="KW-0808">Transferase</keyword>
<dbReference type="RefSeq" id="WP_154461044.1">
    <property type="nucleotide sequence ID" value="NZ_JAQYTQ010000001.1"/>
</dbReference>
<protein>
    <submittedName>
        <fullName evidence="4">GNAT family N-acetyltransferase</fullName>
    </submittedName>
</protein>
<evidence type="ECO:0000313" key="5">
    <source>
        <dbReference type="Proteomes" id="UP000470082"/>
    </source>
</evidence>
<dbReference type="CDD" id="cd04301">
    <property type="entry name" value="NAT_SF"/>
    <property type="match status" value="1"/>
</dbReference>
<evidence type="ECO:0000256" key="1">
    <source>
        <dbReference type="ARBA" id="ARBA00022679"/>
    </source>
</evidence>
<accession>A0A7X2N4W9</accession>
<dbReference type="Proteomes" id="UP000470082">
    <property type="component" value="Unassembled WGS sequence"/>
</dbReference>
<reference evidence="4 5" key="1">
    <citation type="submission" date="2019-08" db="EMBL/GenBank/DDBJ databases">
        <title>In-depth cultivation of the pig gut microbiome towards novel bacterial diversity and tailored functional studies.</title>
        <authorList>
            <person name="Wylensek D."/>
            <person name="Hitch T.C.A."/>
            <person name="Clavel T."/>
        </authorList>
    </citation>
    <scope>NUCLEOTIDE SEQUENCE [LARGE SCALE GENOMIC DNA]</scope>
    <source>
        <strain evidence="4 5">LKV-178-WT-2G</strain>
    </source>
</reference>
<comment type="caution">
    <text evidence="4">The sequence shown here is derived from an EMBL/GenBank/DDBJ whole genome shotgun (WGS) entry which is preliminary data.</text>
</comment>
<dbReference type="PANTHER" id="PTHR43072">
    <property type="entry name" value="N-ACETYLTRANSFERASE"/>
    <property type="match status" value="1"/>
</dbReference>
<evidence type="ECO:0000256" key="2">
    <source>
        <dbReference type="ARBA" id="ARBA00023315"/>
    </source>
</evidence>
<dbReference type="Gene3D" id="3.40.630.30">
    <property type="match status" value="1"/>
</dbReference>
<organism evidence="4 5">
    <name type="scientific">Floccifex porci</name>
    <dbReference type="NCBI Taxonomy" id="2606629"/>
    <lineage>
        <taxon>Bacteria</taxon>
        <taxon>Bacillati</taxon>
        <taxon>Bacillota</taxon>
        <taxon>Erysipelotrichia</taxon>
        <taxon>Erysipelotrichales</taxon>
        <taxon>Erysipelotrichaceae</taxon>
        <taxon>Floccifex</taxon>
    </lineage>
</organism>
<dbReference type="InterPro" id="IPR016181">
    <property type="entry name" value="Acyl_CoA_acyltransferase"/>
</dbReference>
<dbReference type="InterPro" id="IPR000182">
    <property type="entry name" value="GNAT_dom"/>
</dbReference>
<gene>
    <name evidence="4" type="ORF">FYJ50_08485</name>
</gene>
<dbReference type="PROSITE" id="PS51186">
    <property type="entry name" value="GNAT"/>
    <property type="match status" value="1"/>
</dbReference>
<evidence type="ECO:0000259" key="3">
    <source>
        <dbReference type="PROSITE" id="PS51186"/>
    </source>
</evidence>
<dbReference type="AlphaFoldDB" id="A0A7X2N4W9"/>
<evidence type="ECO:0000313" key="4">
    <source>
        <dbReference type="EMBL" id="MSS02123.1"/>
    </source>
</evidence>
<name>A0A7X2N4W9_9FIRM</name>
<dbReference type="EMBL" id="VUMM01000021">
    <property type="protein sequence ID" value="MSS02123.1"/>
    <property type="molecule type" value="Genomic_DNA"/>
</dbReference>
<dbReference type="SUPFAM" id="SSF55729">
    <property type="entry name" value="Acyl-CoA N-acyltransferases (Nat)"/>
    <property type="match status" value="1"/>
</dbReference>
<keyword evidence="2" id="KW-0012">Acyltransferase</keyword>